<evidence type="ECO:0000313" key="1">
    <source>
        <dbReference type="EMBL" id="WBW49758.1"/>
    </source>
</evidence>
<keyword evidence="1" id="KW-0675">Receptor</keyword>
<dbReference type="InterPro" id="IPR011322">
    <property type="entry name" value="N-reg_PII-like_a/b"/>
</dbReference>
<proteinExistence type="predicted"/>
<evidence type="ECO:0000313" key="2">
    <source>
        <dbReference type="Proteomes" id="UP001210339"/>
    </source>
</evidence>
<name>A0ABY7QSI7_9FIRM</name>
<dbReference type="InterPro" id="IPR010375">
    <property type="entry name" value="CdAMP_rec"/>
</dbReference>
<sequence>MKMMIAIVQDKFIDKLMSTFYDAEIYVTKIASSGGFFKNGNTTLLLGAEEENLEKVYKIFREITEAEEVDTARGRVQVSGATIFVVDVEDSLRI</sequence>
<dbReference type="Gene3D" id="3.30.70.120">
    <property type="match status" value="1"/>
</dbReference>
<dbReference type="Proteomes" id="UP001210339">
    <property type="component" value="Chromosome"/>
</dbReference>
<dbReference type="RefSeq" id="WP_271191289.1">
    <property type="nucleotide sequence ID" value="NZ_CP115667.1"/>
</dbReference>
<dbReference type="PANTHER" id="PTHR38456:SF1">
    <property type="entry name" value="CYCLIC DI-AMP RECEPTOR A"/>
    <property type="match status" value="1"/>
</dbReference>
<dbReference type="Pfam" id="PF06153">
    <property type="entry name" value="CdAMP_rec"/>
    <property type="match status" value="1"/>
</dbReference>
<dbReference type="InterPro" id="IPR015867">
    <property type="entry name" value="N-reg_PII/ATP_PRibTrfase_C"/>
</dbReference>
<dbReference type="EMBL" id="CP115667">
    <property type="protein sequence ID" value="WBW49758.1"/>
    <property type="molecule type" value="Genomic_DNA"/>
</dbReference>
<dbReference type="PANTHER" id="PTHR38456">
    <property type="entry name" value="CYCLIC DI-AMP RECEPTOR A"/>
    <property type="match status" value="1"/>
</dbReference>
<organism evidence="1 2">
    <name type="scientific">Peptoniphilus equinus</name>
    <dbReference type="NCBI Taxonomy" id="3016343"/>
    <lineage>
        <taxon>Bacteria</taxon>
        <taxon>Bacillati</taxon>
        <taxon>Bacillota</taxon>
        <taxon>Tissierellia</taxon>
        <taxon>Tissierellales</taxon>
        <taxon>Peptoniphilaceae</taxon>
        <taxon>Peptoniphilus</taxon>
    </lineage>
</organism>
<gene>
    <name evidence="1" type="ORF">O6R05_07075</name>
</gene>
<protein>
    <submittedName>
        <fullName evidence="1">Cyclic-di-AMP receptor</fullName>
    </submittedName>
</protein>
<reference evidence="1 2" key="1">
    <citation type="submission" date="2023-01" db="EMBL/GenBank/DDBJ databases">
        <authorList>
            <person name="Lee S.H."/>
            <person name="Jung H.S."/>
            <person name="Yun J.U."/>
        </authorList>
    </citation>
    <scope>NUCLEOTIDE SEQUENCE [LARGE SCALE GENOMIC DNA]</scope>
    <source>
        <strain evidence="1 2">CBA3646</strain>
    </source>
</reference>
<keyword evidence="2" id="KW-1185">Reference proteome</keyword>
<dbReference type="SUPFAM" id="SSF54913">
    <property type="entry name" value="GlnB-like"/>
    <property type="match status" value="1"/>
</dbReference>
<accession>A0ABY7QSI7</accession>